<dbReference type="InterPro" id="IPR022057">
    <property type="entry name" value="Chs7"/>
</dbReference>
<evidence type="ECO:0000256" key="5">
    <source>
        <dbReference type="ARBA" id="ARBA00018354"/>
    </source>
</evidence>
<evidence type="ECO:0000256" key="10">
    <source>
        <dbReference type="ARBA" id="ARBA00022989"/>
    </source>
</evidence>
<evidence type="ECO:0000256" key="1">
    <source>
        <dbReference type="ARBA" id="ARBA00002732"/>
    </source>
</evidence>
<sequence length="314" mass="34692">MFDFEKICSKTPLPLCAVIKSGRHFILSNSTTIHDFNPQSLHTGILPRCYARSIDVANTMIFNVGNSFVNIGALGVLLMILYNIRQKFTAIGRAEYLHFFQLALLMIIFTLIVNTGASPPGSASYPYFVAIQIGFAGACCWNLLVNAFLGFNLWEDGTKKSMFLTRGATFIGFAANFLAAILTFKTVKTTGTMDKAHTTALFVITYVISGIMLLVYTVCQLLISVFVVHNLWVAGAVMLGVFFFVAGQILVYGVSDKICKGANHYIDGLFCGSLCNLFTLMMVYKIWDMTTDDDLEFSVTIHNEDGVVYNNALK</sequence>
<dbReference type="PANTHER" id="PTHR35329:SF2">
    <property type="entry name" value="CHITIN SYNTHASE EXPORT CHAPERONE"/>
    <property type="match status" value="1"/>
</dbReference>
<comment type="caution">
    <text evidence="14">The sequence shown here is derived from an EMBL/GenBank/DDBJ whole genome shotgun (WGS) entry which is preliminary data.</text>
</comment>
<dbReference type="GO" id="GO:0006457">
    <property type="term" value="P:protein folding"/>
    <property type="evidence" value="ECO:0007669"/>
    <property type="project" value="TreeGrafter"/>
</dbReference>
<keyword evidence="9" id="KW-0653">Protein transport</keyword>
<accession>A0A4C2E7L4</accession>
<dbReference type="GO" id="GO:0071555">
    <property type="term" value="P:cell wall organization"/>
    <property type="evidence" value="ECO:0007669"/>
    <property type="project" value="UniProtKB-KW"/>
</dbReference>
<dbReference type="PANTHER" id="PTHR35329">
    <property type="entry name" value="CHITIN SYNTHASE EXPORT CHAPERONE"/>
    <property type="match status" value="1"/>
</dbReference>
<keyword evidence="7 13" id="KW-0812">Transmembrane</keyword>
<keyword evidence="11 13" id="KW-0472">Membrane</keyword>
<dbReference type="GO" id="GO:0005789">
    <property type="term" value="C:endoplasmic reticulum membrane"/>
    <property type="evidence" value="ECO:0007669"/>
    <property type="project" value="UniProtKB-SubCell"/>
</dbReference>
<feature type="transmembrane region" description="Helical" evidence="13">
    <location>
        <begin position="196"/>
        <end position="219"/>
    </location>
</feature>
<evidence type="ECO:0000256" key="6">
    <source>
        <dbReference type="ARBA" id="ARBA00022448"/>
    </source>
</evidence>
<feature type="transmembrane region" description="Helical" evidence="13">
    <location>
        <begin position="125"/>
        <end position="151"/>
    </location>
</feature>
<feature type="transmembrane region" description="Helical" evidence="13">
    <location>
        <begin position="163"/>
        <end position="184"/>
    </location>
</feature>
<evidence type="ECO:0000256" key="8">
    <source>
        <dbReference type="ARBA" id="ARBA00022824"/>
    </source>
</evidence>
<reference evidence="14 15" key="1">
    <citation type="submission" date="2019-01" db="EMBL/GenBank/DDBJ databases">
        <title>Draft Genome Sequencing of Zygosaccharomyces mellis Ca-7.</title>
        <authorList>
            <person name="Shiwa Y."/>
            <person name="Kanesaki Y."/>
            <person name="Ishige T."/>
            <person name="Mura K."/>
            <person name="Hori T."/>
            <person name="Tamura T."/>
        </authorList>
    </citation>
    <scope>NUCLEOTIDE SEQUENCE [LARGE SCALE GENOMIC DNA]</scope>
    <source>
        <strain evidence="14 15">Ca-7</strain>
    </source>
</reference>
<comment type="subunit">
    <text evidence="4">Interacts with CHS3.</text>
</comment>
<dbReference type="GO" id="GO:0051082">
    <property type="term" value="F:unfolded protein binding"/>
    <property type="evidence" value="ECO:0007669"/>
    <property type="project" value="TreeGrafter"/>
</dbReference>
<evidence type="ECO:0000256" key="11">
    <source>
        <dbReference type="ARBA" id="ARBA00023136"/>
    </source>
</evidence>
<comment type="function">
    <text evidence="1">Chaperone required for the export of the chitin synthase CHS3 from the endoplasmic reticulum.</text>
</comment>
<name>A0A4C2E7L4_9SACH</name>
<evidence type="ECO:0000256" key="3">
    <source>
        <dbReference type="ARBA" id="ARBA00009274"/>
    </source>
</evidence>
<evidence type="ECO:0000256" key="9">
    <source>
        <dbReference type="ARBA" id="ARBA00022927"/>
    </source>
</evidence>
<dbReference type="GO" id="GO:0015031">
    <property type="term" value="P:protein transport"/>
    <property type="evidence" value="ECO:0007669"/>
    <property type="project" value="UniProtKB-KW"/>
</dbReference>
<evidence type="ECO:0000256" key="2">
    <source>
        <dbReference type="ARBA" id="ARBA00004477"/>
    </source>
</evidence>
<keyword evidence="6" id="KW-0813">Transport</keyword>
<feature type="transmembrane region" description="Helical" evidence="13">
    <location>
        <begin position="265"/>
        <end position="284"/>
    </location>
</feature>
<keyword evidence="15" id="KW-1185">Reference proteome</keyword>
<evidence type="ECO:0000313" key="14">
    <source>
        <dbReference type="EMBL" id="GCF00268.1"/>
    </source>
</evidence>
<dbReference type="AlphaFoldDB" id="A0A4C2E7L4"/>
<keyword evidence="10 13" id="KW-1133">Transmembrane helix</keyword>
<evidence type="ECO:0000256" key="4">
    <source>
        <dbReference type="ARBA" id="ARBA00011864"/>
    </source>
</evidence>
<proteinExistence type="inferred from homology"/>
<dbReference type="Pfam" id="PF12271">
    <property type="entry name" value="Chs7"/>
    <property type="match status" value="1"/>
</dbReference>
<feature type="transmembrane region" description="Helical" evidence="13">
    <location>
        <begin position="60"/>
        <end position="84"/>
    </location>
</feature>
<gene>
    <name evidence="14" type="primary">CHS7</name>
    <name evidence="14" type="ORF">ZYGM_000210</name>
</gene>
<dbReference type="OrthoDB" id="2189463at2759"/>
<keyword evidence="12" id="KW-0961">Cell wall biogenesis/degradation</keyword>
<dbReference type="EMBL" id="BIMX01000017">
    <property type="protein sequence ID" value="GCF00268.1"/>
    <property type="molecule type" value="Genomic_DNA"/>
</dbReference>
<evidence type="ECO:0000256" key="7">
    <source>
        <dbReference type="ARBA" id="ARBA00022692"/>
    </source>
</evidence>
<protein>
    <recommendedName>
        <fullName evidence="5">Chitin synthase export chaperone</fullName>
    </recommendedName>
</protein>
<evidence type="ECO:0000256" key="13">
    <source>
        <dbReference type="SAM" id="Phobius"/>
    </source>
</evidence>
<evidence type="ECO:0000256" key="12">
    <source>
        <dbReference type="ARBA" id="ARBA00023316"/>
    </source>
</evidence>
<evidence type="ECO:0000313" key="15">
    <source>
        <dbReference type="Proteomes" id="UP000301737"/>
    </source>
</evidence>
<feature type="transmembrane region" description="Helical" evidence="13">
    <location>
        <begin position="231"/>
        <end position="253"/>
    </location>
</feature>
<feature type="transmembrane region" description="Helical" evidence="13">
    <location>
        <begin position="96"/>
        <end position="113"/>
    </location>
</feature>
<comment type="subcellular location">
    <subcellularLocation>
        <location evidence="2">Endoplasmic reticulum membrane</location>
        <topology evidence="2">Multi-pass membrane protein</topology>
    </subcellularLocation>
</comment>
<organism evidence="14 15">
    <name type="scientific">Zygosaccharomyces mellis</name>
    <dbReference type="NCBI Taxonomy" id="42258"/>
    <lineage>
        <taxon>Eukaryota</taxon>
        <taxon>Fungi</taxon>
        <taxon>Dikarya</taxon>
        <taxon>Ascomycota</taxon>
        <taxon>Saccharomycotina</taxon>
        <taxon>Saccharomycetes</taxon>
        <taxon>Saccharomycetales</taxon>
        <taxon>Saccharomycetaceae</taxon>
        <taxon>Zygosaccharomyces</taxon>
    </lineage>
</organism>
<keyword evidence="8" id="KW-0256">Endoplasmic reticulum</keyword>
<comment type="similarity">
    <text evidence="3">Belongs to the CHS7 family.</text>
</comment>
<dbReference type="Proteomes" id="UP000301737">
    <property type="component" value="Unassembled WGS sequence"/>
</dbReference>